<keyword evidence="1" id="KW-0812">Transmembrane</keyword>
<dbReference type="InterPro" id="IPR012651">
    <property type="entry name" value="Thia_Transptr_ThiT"/>
</dbReference>
<feature type="transmembrane region" description="Helical" evidence="1">
    <location>
        <begin position="115"/>
        <end position="141"/>
    </location>
</feature>
<keyword evidence="3" id="KW-1185">Reference proteome</keyword>
<evidence type="ECO:0000256" key="1">
    <source>
        <dbReference type="SAM" id="Phobius"/>
    </source>
</evidence>
<reference evidence="2 3" key="1">
    <citation type="journal article" date="2015" name="Genome Announc.">
        <title>Expanding the biotechnology potential of lactobacilli through comparative genomics of 213 strains and associated genera.</title>
        <authorList>
            <person name="Sun Z."/>
            <person name="Harris H.M."/>
            <person name="McCann A."/>
            <person name="Guo C."/>
            <person name="Argimon S."/>
            <person name="Zhang W."/>
            <person name="Yang X."/>
            <person name="Jeffery I.B."/>
            <person name="Cooney J.C."/>
            <person name="Kagawa T.F."/>
            <person name="Liu W."/>
            <person name="Song Y."/>
            <person name="Salvetti E."/>
            <person name="Wrobel A."/>
            <person name="Rasinkangas P."/>
            <person name="Parkhill J."/>
            <person name="Rea M.C."/>
            <person name="O'Sullivan O."/>
            <person name="Ritari J."/>
            <person name="Douillard F.P."/>
            <person name="Paul Ross R."/>
            <person name="Yang R."/>
            <person name="Briner A.E."/>
            <person name="Felis G.E."/>
            <person name="de Vos W.M."/>
            <person name="Barrangou R."/>
            <person name="Klaenhammer T.R."/>
            <person name="Caufield P.W."/>
            <person name="Cui Y."/>
            <person name="Zhang H."/>
            <person name="O'Toole P.W."/>
        </authorList>
    </citation>
    <scope>NUCLEOTIDE SEQUENCE [LARGE SCALE GENOMIC DNA]</scope>
    <source>
        <strain evidence="2 3">DSM 20335</strain>
    </source>
</reference>
<protein>
    <submittedName>
        <fullName evidence="2">Proton-coupled thiamine transporter</fullName>
    </submittedName>
</protein>
<dbReference type="Gene3D" id="1.10.1760.20">
    <property type="match status" value="1"/>
</dbReference>
<feature type="transmembrane region" description="Helical" evidence="1">
    <location>
        <begin position="7"/>
        <end position="26"/>
    </location>
</feature>
<organism evidence="2 3">
    <name type="scientific">Lapidilactobacillus dextrinicus DSM 20335</name>
    <dbReference type="NCBI Taxonomy" id="1423738"/>
    <lineage>
        <taxon>Bacteria</taxon>
        <taxon>Bacillati</taxon>
        <taxon>Bacillota</taxon>
        <taxon>Bacilli</taxon>
        <taxon>Lactobacillales</taxon>
        <taxon>Lactobacillaceae</taxon>
        <taxon>Lapidilactobacillus</taxon>
    </lineage>
</organism>
<sequence>MQRENQLRVLVEGAIFAGLAMALEYVPHDLGVSSVQLSYGLIPLGVYSLRRGPVPGMLAGLVWGLLDMWLRGSGSLLNPVQIILEYPVAFGVVGLIGITAPYVRQHLRAGNIKQAVAGAVSGFIIGDFLKYLCHYFAGVFFWGSYAPKGQSAWLYSLIINGGSFIANLIMGVIVFALLVRVTPQLFTRNLE</sequence>
<dbReference type="Pfam" id="PF09515">
    <property type="entry name" value="Thia_YuaJ"/>
    <property type="match status" value="1"/>
</dbReference>
<feature type="transmembrane region" description="Helical" evidence="1">
    <location>
        <begin position="153"/>
        <end position="179"/>
    </location>
</feature>
<dbReference type="AlphaFoldDB" id="A0A0R2BU82"/>
<evidence type="ECO:0000313" key="3">
    <source>
        <dbReference type="Proteomes" id="UP000051813"/>
    </source>
</evidence>
<accession>A0A0R2BU82</accession>
<proteinExistence type="predicted"/>
<dbReference type="GO" id="GO:0015234">
    <property type="term" value="F:thiamine transmembrane transporter activity"/>
    <property type="evidence" value="ECO:0007669"/>
    <property type="project" value="InterPro"/>
</dbReference>
<dbReference type="RefSeq" id="WP_057753936.1">
    <property type="nucleotide sequence ID" value="NZ_AYYK01000001.1"/>
</dbReference>
<gene>
    <name evidence="2" type="ORF">FC84_GL000628</name>
</gene>
<dbReference type="NCBIfam" id="TIGR02357">
    <property type="entry name" value="ECF_ThiT_YuaJ"/>
    <property type="match status" value="1"/>
</dbReference>
<dbReference type="Proteomes" id="UP000051813">
    <property type="component" value="Unassembled WGS sequence"/>
</dbReference>
<keyword evidence="1" id="KW-0472">Membrane</keyword>
<feature type="transmembrane region" description="Helical" evidence="1">
    <location>
        <begin position="82"/>
        <end position="103"/>
    </location>
</feature>
<dbReference type="STRING" id="1423738.FC84_GL000628"/>
<comment type="caution">
    <text evidence="2">The sequence shown here is derived from an EMBL/GenBank/DDBJ whole genome shotgun (WGS) entry which is preliminary data.</text>
</comment>
<name>A0A0R2BU82_9LACO</name>
<evidence type="ECO:0000313" key="2">
    <source>
        <dbReference type="EMBL" id="KRM79929.1"/>
    </source>
</evidence>
<dbReference type="EMBL" id="AYYK01000001">
    <property type="protein sequence ID" value="KRM79929.1"/>
    <property type="molecule type" value="Genomic_DNA"/>
</dbReference>
<keyword evidence="1" id="KW-1133">Transmembrane helix</keyword>
<dbReference type="GO" id="GO:0005886">
    <property type="term" value="C:plasma membrane"/>
    <property type="evidence" value="ECO:0007669"/>
    <property type="project" value="InterPro"/>
</dbReference>
<dbReference type="PATRIC" id="fig|1423738.3.peg.637"/>
<dbReference type="OrthoDB" id="9795813at2"/>